<feature type="transmembrane region" description="Helical" evidence="1">
    <location>
        <begin position="90"/>
        <end position="113"/>
    </location>
</feature>
<accession>A0A8H5CYS0</accession>
<name>A0A8H5CYS0_9AGAR</name>
<sequence>MSESTEPVAHELLHASGSLVIGYLLAWGLYGVLAVQVYIYFLAFPHDNAMNKSLVGVVFMLETLQAILIARDMFESFARGFGDPDAITGLHMSGLSAPIIGGTGYWFYCTAVLRIPN</sequence>
<keyword evidence="1" id="KW-1133">Transmembrane helix</keyword>
<gene>
    <name evidence="2" type="ORF">D9756_009294</name>
</gene>
<keyword evidence="1" id="KW-0472">Membrane</keyword>
<feature type="transmembrane region" description="Helical" evidence="1">
    <location>
        <begin position="20"/>
        <end position="41"/>
    </location>
</feature>
<evidence type="ECO:0000313" key="2">
    <source>
        <dbReference type="EMBL" id="KAF5350058.1"/>
    </source>
</evidence>
<evidence type="ECO:0000313" key="3">
    <source>
        <dbReference type="Proteomes" id="UP000559027"/>
    </source>
</evidence>
<organism evidence="2 3">
    <name type="scientific">Leucocoprinus leucothites</name>
    <dbReference type="NCBI Taxonomy" id="201217"/>
    <lineage>
        <taxon>Eukaryota</taxon>
        <taxon>Fungi</taxon>
        <taxon>Dikarya</taxon>
        <taxon>Basidiomycota</taxon>
        <taxon>Agaricomycotina</taxon>
        <taxon>Agaricomycetes</taxon>
        <taxon>Agaricomycetidae</taxon>
        <taxon>Agaricales</taxon>
        <taxon>Agaricineae</taxon>
        <taxon>Agaricaceae</taxon>
        <taxon>Leucocoprinus</taxon>
    </lineage>
</organism>
<protein>
    <submittedName>
        <fullName evidence="2">Uncharacterized protein</fullName>
    </submittedName>
</protein>
<keyword evidence="3" id="KW-1185">Reference proteome</keyword>
<dbReference type="AlphaFoldDB" id="A0A8H5CYS0"/>
<evidence type="ECO:0000256" key="1">
    <source>
        <dbReference type="SAM" id="Phobius"/>
    </source>
</evidence>
<feature type="transmembrane region" description="Helical" evidence="1">
    <location>
        <begin position="53"/>
        <end position="70"/>
    </location>
</feature>
<comment type="caution">
    <text evidence="2">The sequence shown here is derived from an EMBL/GenBank/DDBJ whole genome shotgun (WGS) entry which is preliminary data.</text>
</comment>
<reference evidence="2 3" key="1">
    <citation type="journal article" date="2020" name="ISME J.">
        <title>Uncovering the hidden diversity of litter-decomposition mechanisms in mushroom-forming fungi.</title>
        <authorList>
            <person name="Floudas D."/>
            <person name="Bentzer J."/>
            <person name="Ahren D."/>
            <person name="Johansson T."/>
            <person name="Persson P."/>
            <person name="Tunlid A."/>
        </authorList>
    </citation>
    <scope>NUCLEOTIDE SEQUENCE [LARGE SCALE GENOMIC DNA]</scope>
    <source>
        <strain evidence="2 3">CBS 146.42</strain>
    </source>
</reference>
<dbReference type="OrthoDB" id="3053835at2759"/>
<keyword evidence="1" id="KW-0812">Transmembrane</keyword>
<dbReference type="Proteomes" id="UP000559027">
    <property type="component" value="Unassembled WGS sequence"/>
</dbReference>
<dbReference type="EMBL" id="JAACJO010000015">
    <property type="protein sequence ID" value="KAF5350058.1"/>
    <property type="molecule type" value="Genomic_DNA"/>
</dbReference>
<proteinExistence type="predicted"/>